<evidence type="ECO:0008006" key="3">
    <source>
        <dbReference type="Google" id="ProtNLM"/>
    </source>
</evidence>
<dbReference type="SUPFAM" id="SSF53335">
    <property type="entry name" value="S-adenosyl-L-methionine-dependent methyltransferases"/>
    <property type="match status" value="1"/>
</dbReference>
<dbReference type="OMA" id="FGTYIGC"/>
<sequence length="213" mass="23395">MQEARPSVEDLALALHEHIFTQPQERFANLPWELVKAIEAFAQNKRMMISKENKLQPPPKKIIEFGTYVGNSAIAWGAILRVLHGENVHDCNVARDLIHLAGLEDLVRVLEEPAAESLKKLHTEGKVKAAAVDMAFYLRGLQLCEDLKLFHKGPVVIADNTDIPGAPDYLAYVKAGGRGGKGTVRYDSPSLEAVAEEGHPNIVEVSTVVDIDS</sequence>
<evidence type="ECO:0000313" key="2">
    <source>
        <dbReference type="Proteomes" id="UP000234474"/>
    </source>
</evidence>
<keyword evidence="2" id="KW-1185">Reference proteome</keyword>
<evidence type="ECO:0000313" key="1">
    <source>
        <dbReference type="EMBL" id="PKX99337.1"/>
    </source>
</evidence>
<dbReference type="VEuPathDB" id="FungiDB:P174DRAFT_456821"/>
<comment type="caution">
    <text evidence="1">The sequence shown here is derived from an EMBL/GenBank/DDBJ whole genome shotgun (WGS) entry which is preliminary data.</text>
</comment>
<dbReference type="Proteomes" id="UP000234474">
    <property type="component" value="Unassembled WGS sequence"/>
</dbReference>
<dbReference type="RefSeq" id="XP_024687932.1">
    <property type="nucleotide sequence ID" value="XM_024829472.1"/>
</dbReference>
<dbReference type="OrthoDB" id="186626at2759"/>
<dbReference type="STRING" id="1392255.A0A2I1CNW8"/>
<dbReference type="PANTHER" id="PTHR43836:SF2">
    <property type="entry name" value="CATECHOL O-METHYLTRANSFERASE 1-RELATED"/>
    <property type="match status" value="1"/>
</dbReference>
<dbReference type="InterPro" id="IPR029063">
    <property type="entry name" value="SAM-dependent_MTases_sf"/>
</dbReference>
<reference evidence="2" key="1">
    <citation type="journal article" date="2018" name="Proc. Natl. Acad. Sci. U.S.A.">
        <title>Linking secondary metabolites to gene clusters through genome sequencing of six diverse Aspergillus species.</title>
        <authorList>
            <person name="Kaerboelling I."/>
            <person name="Vesth T.C."/>
            <person name="Frisvad J.C."/>
            <person name="Nybo J.L."/>
            <person name="Theobald S."/>
            <person name="Kuo A."/>
            <person name="Bowyer P."/>
            <person name="Matsuda Y."/>
            <person name="Mondo S."/>
            <person name="Lyhne E.K."/>
            <person name="Kogle M.E."/>
            <person name="Clum A."/>
            <person name="Lipzen A."/>
            <person name="Salamov A."/>
            <person name="Ngan C.Y."/>
            <person name="Daum C."/>
            <person name="Chiniquy J."/>
            <person name="Barry K."/>
            <person name="LaButti K."/>
            <person name="Haridas S."/>
            <person name="Simmons B.A."/>
            <person name="Magnuson J.K."/>
            <person name="Mortensen U.H."/>
            <person name="Larsen T.O."/>
            <person name="Grigoriev I.V."/>
            <person name="Baker S.E."/>
            <person name="Andersen M.R."/>
        </authorList>
    </citation>
    <scope>NUCLEOTIDE SEQUENCE [LARGE SCALE GENOMIC DNA]</scope>
    <source>
        <strain evidence="2">IBT 16806</strain>
    </source>
</reference>
<dbReference type="GO" id="GO:0008171">
    <property type="term" value="F:O-methyltransferase activity"/>
    <property type="evidence" value="ECO:0007669"/>
    <property type="project" value="TreeGrafter"/>
</dbReference>
<name>A0A2I1CNW8_ASPN1</name>
<gene>
    <name evidence="1" type="ORF">P174DRAFT_456821</name>
</gene>
<accession>A0A2I1CNW8</accession>
<organism evidence="1 2">
    <name type="scientific">Aspergillus novofumigatus (strain IBT 16806)</name>
    <dbReference type="NCBI Taxonomy" id="1392255"/>
    <lineage>
        <taxon>Eukaryota</taxon>
        <taxon>Fungi</taxon>
        <taxon>Dikarya</taxon>
        <taxon>Ascomycota</taxon>
        <taxon>Pezizomycotina</taxon>
        <taxon>Eurotiomycetes</taxon>
        <taxon>Eurotiomycetidae</taxon>
        <taxon>Eurotiales</taxon>
        <taxon>Aspergillaceae</taxon>
        <taxon>Aspergillus</taxon>
        <taxon>Aspergillus subgen. Fumigati</taxon>
    </lineage>
</organism>
<dbReference type="EMBL" id="MSZS01000001">
    <property type="protein sequence ID" value="PKX99337.1"/>
    <property type="molecule type" value="Genomic_DNA"/>
</dbReference>
<protein>
    <recommendedName>
        <fullName evidence="3">O-methyltransferase</fullName>
    </recommendedName>
</protein>
<dbReference type="PANTHER" id="PTHR43836">
    <property type="entry name" value="CATECHOL O-METHYLTRANSFERASE 1-RELATED"/>
    <property type="match status" value="1"/>
</dbReference>
<dbReference type="GeneID" id="36536798"/>
<dbReference type="AlphaFoldDB" id="A0A2I1CNW8"/>
<proteinExistence type="predicted"/>
<dbReference type="Gene3D" id="3.40.50.150">
    <property type="entry name" value="Vaccinia Virus protein VP39"/>
    <property type="match status" value="1"/>
</dbReference>